<reference evidence="2 3" key="1">
    <citation type="journal article" date="2021" name="BMC Genomics">
        <title>Datura genome reveals duplications of psychoactive alkaloid biosynthetic genes and high mutation rate following tissue culture.</title>
        <authorList>
            <person name="Rajewski A."/>
            <person name="Carter-House D."/>
            <person name="Stajich J."/>
            <person name="Litt A."/>
        </authorList>
    </citation>
    <scope>NUCLEOTIDE SEQUENCE [LARGE SCALE GENOMIC DNA]</scope>
    <source>
        <strain evidence="2">AR-01</strain>
    </source>
</reference>
<evidence type="ECO:0000256" key="1">
    <source>
        <dbReference type="SAM" id="MobiDB-lite"/>
    </source>
</evidence>
<dbReference type="Proteomes" id="UP000823775">
    <property type="component" value="Unassembled WGS sequence"/>
</dbReference>
<comment type="caution">
    <text evidence="2">The sequence shown here is derived from an EMBL/GenBank/DDBJ whole genome shotgun (WGS) entry which is preliminary data.</text>
</comment>
<gene>
    <name evidence="2" type="ORF">HAX54_009254</name>
</gene>
<accession>A0ABS8RXU9</accession>
<sequence>MRSERGSGADSQTHEVIEQLQRRSVLPSPPGLDLQADTGQGNGTITLVDNAWEVTDTVLDQAQQANSPDSRTGRDPRGALNLADFPALTPTPVKNGFEVLDLGKTLWSTRKAYVLQESNFIL</sequence>
<evidence type="ECO:0000313" key="2">
    <source>
        <dbReference type="EMBL" id="MCD7450986.1"/>
    </source>
</evidence>
<keyword evidence="3" id="KW-1185">Reference proteome</keyword>
<feature type="region of interest" description="Disordered" evidence="1">
    <location>
        <begin position="21"/>
        <end position="40"/>
    </location>
</feature>
<protein>
    <submittedName>
        <fullName evidence="2">Uncharacterized protein</fullName>
    </submittedName>
</protein>
<evidence type="ECO:0000313" key="3">
    <source>
        <dbReference type="Proteomes" id="UP000823775"/>
    </source>
</evidence>
<dbReference type="EMBL" id="JACEIK010000150">
    <property type="protein sequence ID" value="MCD7450986.1"/>
    <property type="molecule type" value="Genomic_DNA"/>
</dbReference>
<organism evidence="2 3">
    <name type="scientific">Datura stramonium</name>
    <name type="common">Jimsonweed</name>
    <name type="synonym">Common thornapple</name>
    <dbReference type="NCBI Taxonomy" id="4076"/>
    <lineage>
        <taxon>Eukaryota</taxon>
        <taxon>Viridiplantae</taxon>
        <taxon>Streptophyta</taxon>
        <taxon>Embryophyta</taxon>
        <taxon>Tracheophyta</taxon>
        <taxon>Spermatophyta</taxon>
        <taxon>Magnoliopsida</taxon>
        <taxon>eudicotyledons</taxon>
        <taxon>Gunneridae</taxon>
        <taxon>Pentapetalae</taxon>
        <taxon>asterids</taxon>
        <taxon>lamiids</taxon>
        <taxon>Solanales</taxon>
        <taxon>Solanaceae</taxon>
        <taxon>Solanoideae</taxon>
        <taxon>Datureae</taxon>
        <taxon>Datura</taxon>
    </lineage>
</organism>
<name>A0ABS8RXU9_DATST</name>
<proteinExistence type="predicted"/>